<feature type="transmembrane region" description="Helical" evidence="19">
    <location>
        <begin position="114"/>
        <end position="137"/>
    </location>
</feature>
<keyword evidence="11 19" id="KW-0460">Magnesium</keyword>
<keyword evidence="9 19" id="KW-0808">Transferase</keyword>
<gene>
    <name evidence="19" type="primary">cobS</name>
    <name evidence="20" type="ORF">JCM9157_3011</name>
</gene>
<comment type="catalytic activity">
    <reaction evidence="18 19">
        <text>alpha-ribazole 5'-phosphate + adenosylcob(III)inamide-GDP = adenosylcob(III)alamin 5'-phosphate + GMP + H(+)</text>
        <dbReference type="Rhea" id="RHEA:23560"/>
        <dbReference type="ChEBI" id="CHEBI:15378"/>
        <dbReference type="ChEBI" id="CHEBI:57918"/>
        <dbReference type="ChEBI" id="CHEBI:58115"/>
        <dbReference type="ChEBI" id="CHEBI:60487"/>
        <dbReference type="ChEBI" id="CHEBI:60493"/>
        <dbReference type="EC" id="2.7.8.26"/>
    </reaction>
</comment>
<evidence type="ECO:0000256" key="16">
    <source>
        <dbReference type="ARBA" id="ARBA00032853"/>
    </source>
</evidence>
<feature type="transmembrane region" description="Helical" evidence="19">
    <location>
        <begin position="35"/>
        <end position="57"/>
    </location>
</feature>
<feature type="transmembrane region" description="Helical" evidence="19">
    <location>
        <begin position="63"/>
        <end position="84"/>
    </location>
</feature>
<comment type="pathway">
    <text evidence="3 19">Cofactor biosynthesis; adenosylcobalamin biosynthesis; adenosylcobalamin from cob(II)yrinate a,c-diamide: step 7/7.</text>
</comment>
<evidence type="ECO:0000313" key="21">
    <source>
        <dbReference type="Proteomes" id="UP000018896"/>
    </source>
</evidence>
<comment type="similarity">
    <text evidence="4 19">Belongs to the CobS family.</text>
</comment>
<dbReference type="GO" id="GO:0005886">
    <property type="term" value="C:plasma membrane"/>
    <property type="evidence" value="ECO:0007669"/>
    <property type="project" value="UniProtKB-SubCell"/>
</dbReference>
<dbReference type="Proteomes" id="UP000018896">
    <property type="component" value="Unassembled WGS sequence"/>
</dbReference>
<dbReference type="GO" id="GO:0051073">
    <property type="term" value="F:adenosylcobinamide-GDP ribazoletransferase activity"/>
    <property type="evidence" value="ECO:0007669"/>
    <property type="project" value="UniProtKB-UniRule"/>
</dbReference>
<name>W4QX23_HALA3</name>
<evidence type="ECO:0000256" key="4">
    <source>
        <dbReference type="ARBA" id="ARBA00010561"/>
    </source>
</evidence>
<feature type="transmembrane region" description="Helical" evidence="19">
    <location>
        <begin position="143"/>
        <end position="169"/>
    </location>
</feature>
<comment type="function">
    <text evidence="14 19">Joins adenosylcobinamide-GDP and alpha-ribazole to generate adenosylcobalamin (Ado-cobalamin). Also synthesizes adenosylcobalamin 5'-phosphate from adenosylcobinamide-GDP and alpha-ribazole 5'-phosphate.</text>
</comment>
<comment type="caution">
    <text evidence="20">The sequence shown here is derived from an EMBL/GenBank/DDBJ whole genome shotgun (WGS) entry which is preliminary data.</text>
</comment>
<evidence type="ECO:0000256" key="3">
    <source>
        <dbReference type="ARBA" id="ARBA00004663"/>
    </source>
</evidence>
<dbReference type="PANTHER" id="PTHR34148">
    <property type="entry name" value="ADENOSYLCOBINAMIDE-GDP RIBAZOLETRANSFERASE"/>
    <property type="match status" value="1"/>
</dbReference>
<keyword evidence="21" id="KW-1185">Reference proteome</keyword>
<dbReference type="GO" id="GO:0008818">
    <property type="term" value="F:cobalamin 5'-phosphate synthase activity"/>
    <property type="evidence" value="ECO:0007669"/>
    <property type="project" value="UniProtKB-UniRule"/>
</dbReference>
<feature type="transmembrane region" description="Helical" evidence="19">
    <location>
        <begin position="238"/>
        <end position="259"/>
    </location>
</feature>
<reference evidence="20 21" key="1">
    <citation type="journal article" date="2014" name="Genome Announc.">
        <title>Draft Genome Sequences of Three Alkaliphilic Bacillus Strains, Bacillus wakoensis JCM 9140T, Bacillus akibai JCM 9157T, and Bacillus hemicellulosilyticus JCM 9152T.</title>
        <authorList>
            <person name="Yuki M."/>
            <person name="Oshima K."/>
            <person name="Suda W."/>
            <person name="Oshida Y."/>
            <person name="Kitamura K."/>
            <person name="Iida T."/>
            <person name="Hattori M."/>
            <person name="Ohkuma M."/>
        </authorList>
    </citation>
    <scope>NUCLEOTIDE SEQUENCE [LARGE SCALE GENOMIC DNA]</scope>
    <source>
        <strain evidence="20 21">JCM 9157</strain>
    </source>
</reference>
<dbReference type="OrthoDB" id="9794626at2"/>
<dbReference type="PANTHER" id="PTHR34148:SF1">
    <property type="entry name" value="ADENOSYLCOBINAMIDE-GDP RIBAZOLETRANSFERASE"/>
    <property type="match status" value="1"/>
</dbReference>
<proteinExistence type="inferred from homology"/>
<protein>
    <recommendedName>
        <fullName evidence="6 19">Adenosylcobinamide-GDP ribazoletransferase</fullName>
        <ecNumber evidence="5 19">2.7.8.26</ecNumber>
    </recommendedName>
    <alternativeName>
        <fullName evidence="16 19">Cobalamin synthase</fullName>
    </alternativeName>
    <alternativeName>
        <fullName evidence="15 19">Cobalamin-5'-phosphate synthase</fullName>
    </alternativeName>
</protein>
<dbReference type="AlphaFoldDB" id="W4QX23"/>
<dbReference type="UniPathway" id="UPA00148">
    <property type="reaction ID" value="UER00238"/>
</dbReference>
<comment type="cofactor">
    <cofactor evidence="1 19">
        <name>Mg(2+)</name>
        <dbReference type="ChEBI" id="CHEBI:18420"/>
    </cofactor>
</comment>
<dbReference type="EC" id="2.7.8.26" evidence="5 19"/>
<dbReference type="RefSeq" id="WP_035665480.1">
    <property type="nucleotide sequence ID" value="NZ_BAUV01000024.1"/>
</dbReference>
<evidence type="ECO:0000256" key="19">
    <source>
        <dbReference type="HAMAP-Rule" id="MF_00719"/>
    </source>
</evidence>
<evidence type="ECO:0000256" key="13">
    <source>
        <dbReference type="ARBA" id="ARBA00023136"/>
    </source>
</evidence>
<evidence type="ECO:0000256" key="15">
    <source>
        <dbReference type="ARBA" id="ARBA00032605"/>
    </source>
</evidence>
<dbReference type="eggNOG" id="COG0368">
    <property type="taxonomic scope" value="Bacteria"/>
</dbReference>
<dbReference type="GO" id="GO:0009236">
    <property type="term" value="P:cobalamin biosynthetic process"/>
    <property type="evidence" value="ECO:0007669"/>
    <property type="project" value="UniProtKB-UniRule"/>
</dbReference>
<evidence type="ECO:0000256" key="14">
    <source>
        <dbReference type="ARBA" id="ARBA00025228"/>
    </source>
</evidence>
<dbReference type="STRING" id="1236973.JCM9157_3011"/>
<evidence type="ECO:0000256" key="7">
    <source>
        <dbReference type="ARBA" id="ARBA00022475"/>
    </source>
</evidence>
<feature type="transmembrane region" description="Helical" evidence="19">
    <location>
        <begin position="190"/>
        <end position="223"/>
    </location>
</feature>
<evidence type="ECO:0000256" key="5">
    <source>
        <dbReference type="ARBA" id="ARBA00013200"/>
    </source>
</evidence>
<accession>W4QX23</accession>
<evidence type="ECO:0000256" key="2">
    <source>
        <dbReference type="ARBA" id="ARBA00004651"/>
    </source>
</evidence>
<keyword evidence="10 19" id="KW-0812">Transmembrane</keyword>
<organism evidence="20 21">
    <name type="scientific">Halalkalibacter akibai (strain ATCC 43226 / DSM 21942 / CIP 109018 / JCM 9157 / 1139)</name>
    <name type="common">Bacillus akibai</name>
    <dbReference type="NCBI Taxonomy" id="1236973"/>
    <lineage>
        <taxon>Bacteria</taxon>
        <taxon>Bacillati</taxon>
        <taxon>Bacillota</taxon>
        <taxon>Bacilli</taxon>
        <taxon>Bacillales</taxon>
        <taxon>Bacillaceae</taxon>
        <taxon>Halalkalibacter</taxon>
    </lineage>
</organism>
<keyword evidence="13 19" id="KW-0472">Membrane</keyword>
<evidence type="ECO:0000256" key="12">
    <source>
        <dbReference type="ARBA" id="ARBA00022989"/>
    </source>
</evidence>
<dbReference type="Pfam" id="PF02654">
    <property type="entry name" value="CobS"/>
    <property type="match status" value="1"/>
</dbReference>
<evidence type="ECO:0000256" key="10">
    <source>
        <dbReference type="ARBA" id="ARBA00022692"/>
    </source>
</evidence>
<dbReference type="HAMAP" id="MF_00719">
    <property type="entry name" value="CobS"/>
    <property type="match status" value="1"/>
</dbReference>
<sequence>MNYRIWIDGIVLAFQFLTTIPIRKEIKWDDERAKASVAAYPIIGLVIASLLACQWFVLNSYQIFSPLIAVCWLLTFSLLFSGGLHLDGWADFHDAVFSRRSREQKLEIMKDPRIGTFGVLAVLFLLGWRFVFLLEIIQMKHSLIIYAVFIIPFFVRMLLGWQLLLGEFARKQGMAVALKVAKGKEVRRIYYIWSIICFILILFFTPSLIWLFLAAFLFLFLWLKWVHYQIGGITGDTIGAGAEGGETFLWGILWFLLLLDMV</sequence>
<comment type="subcellular location">
    <subcellularLocation>
        <location evidence="2 19">Cell membrane</location>
        <topology evidence="2 19">Multi-pass membrane protein</topology>
    </subcellularLocation>
</comment>
<comment type="catalytic activity">
    <reaction evidence="17 19">
        <text>alpha-ribazole + adenosylcob(III)inamide-GDP = adenosylcob(III)alamin + GMP + H(+)</text>
        <dbReference type="Rhea" id="RHEA:16049"/>
        <dbReference type="ChEBI" id="CHEBI:10329"/>
        <dbReference type="ChEBI" id="CHEBI:15378"/>
        <dbReference type="ChEBI" id="CHEBI:18408"/>
        <dbReference type="ChEBI" id="CHEBI:58115"/>
        <dbReference type="ChEBI" id="CHEBI:60487"/>
        <dbReference type="EC" id="2.7.8.26"/>
    </reaction>
</comment>
<evidence type="ECO:0000256" key="18">
    <source>
        <dbReference type="ARBA" id="ARBA00049504"/>
    </source>
</evidence>
<keyword evidence="12 19" id="KW-1133">Transmembrane helix</keyword>
<evidence type="ECO:0000256" key="6">
    <source>
        <dbReference type="ARBA" id="ARBA00015850"/>
    </source>
</evidence>
<dbReference type="EMBL" id="BAUV01000024">
    <property type="protein sequence ID" value="GAE35874.1"/>
    <property type="molecule type" value="Genomic_DNA"/>
</dbReference>
<evidence type="ECO:0000256" key="9">
    <source>
        <dbReference type="ARBA" id="ARBA00022679"/>
    </source>
</evidence>
<evidence type="ECO:0000256" key="17">
    <source>
        <dbReference type="ARBA" id="ARBA00048623"/>
    </source>
</evidence>
<evidence type="ECO:0000313" key="20">
    <source>
        <dbReference type="EMBL" id="GAE35874.1"/>
    </source>
</evidence>
<dbReference type="InterPro" id="IPR003805">
    <property type="entry name" value="CobS"/>
</dbReference>
<evidence type="ECO:0000256" key="11">
    <source>
        <dbReference type="ARBA" id="ARBA00022842"/>
    </source>
</evidence>
<keyword evidence="7 19" id="KW-1003">Cell membrane</keyword>
<keyword evidence="8 19" id="KW-0169">Cobalamin biosynthesis</keyword>
<evidence type="ECO:0000256" key="8">
    <source>
        <dbReference type="ARBA" id="ARBA00022573"/>
    </source>
</evidence>
<evidence type="ECO:0000256" key="1">
    <source>
        <dbReference type="ARBA" id="ARBA00001946"/>
    </source>
</evidence>